<gene>
    <name evidence="1" type="ORF">SDC9_142527</name>
</gene>
<evidence type="ECO:0000313" key="1">
    <source>
        <dbReference type="EMBL" id="MPM95373.1"/>
    </source>
</evidence>
<accession>A0A645E3I9</accession>
<sequence length="115" mass="12897">MRHRLGFRFAAERTRGAHGNGNRIPQIVQHLSDVVGHVLNRAVSGNGGNALYIELIGMREREQNREHVVMPWIAIDKNLHVVSLSFLASAIRGHGEENDAQQNANVWDDVDELAR</sequence>
<proteinExistence type="predicted"/>
<protein>
    <submittedName>
        <fullName evidence="1">Uncharacterized protein</fullName>
    </submittedName>
</protein>
<dbReference type="AlphaFoldDB" id="A0A645E3I9"/>
<organism evidence="1">
    <name type="scientific">bioreactor metagenome</name>
    <dbReference type="NCBI Taxonomy" id="1076179"/>
    <lineage>
        <taxon>unclassified sequences</taxon>
        <taxon>metagenomes</taxon>
        <taxon>ecological metagenomes</taxon>
    </lineage>
</organism>
<dbReference type="EMBL" id="VSSQ01041878">
    <property type="protein sequence ID" value="MPM95373.1"/>
    <property type="molecule type" value="Genomic_DNA"/>
</dbReference>
<comment type="caution">
    <text evidence="1">The sequence shown here is derived from an EMBL/GenBank/DDBJ whole genome shotgun (WGS) entry which is preliminary data.</text>
</comment>
<name>A0A645E3I9_9ZZZZ</name>
<reference evidence="1" key="1">
    <citation type="submission" date="2019-08" db="EMBL/GenBank/DDBJ databases">
        <authorList>
            <person name="Kucharzyk K."/>
            <person name="Murdoch R.W."/>
            <person name="Higgins S."/>
            <person name="Loffler F."/>
        </authorList>
    </citation>
    <scope>NUCLEOTIDE SEQUENCE</scope>
</reference>